<dbReference type="OrthoDB" id="7817988at2"/>
<dbReference type="Gene3D" id="2.60.40.780">
    <property type="entry name" value="von Hippel-Lindau disease tumour suppressor, beta domain"/>
    <property type="match status" value="1"/>
</dbReference>
<gene>
    <name evidence="3" type="ORF">DDE20_13935</name>
</gene>
<reference evidence="3 4" key="1">
    <citation type="submission" date="2018-04" db="EMBL/GenBank/DDBJ databases">
        <title>Pararhodobacter oceanense sp. nov., isolated from marine intertidal sediment.</title>
        <authorList>
            <person name="Wang X.-L."/>
            <person name="Du Z.-J."/>
        </authorList>
    </citation>
    <scope>NUCLEOTIDE SEQUENCE [LARGE SCALE GENOMIC DNA]</scope>
    <source>
        <strain evidence="3 4">AM505</strain>
    </source>
</reference>
<dbReference type="InterPro" id="IPR037140">
    <property type="entry name" value="VHL_beta_dom_sf"/>
</dbReference>
<feature type="signal peptide" evidence="1">
    <location>
        <begin position="1"/>
        <end position="22"/>
    </location>
</feature>
<accession>A0A2T8HRZ4</accession>
<keyword evidence="1" id="KW-0732">Signal</keyword>
<dbReference type="Proteomes" id="UP000245911">
    <property type="component" value="Unassembled WGS sequence"/>
</dbReference>
<dbReference type="SUPFAM" id="SSF49468">
    <property type="entry name" value="VHL"/>
    <property type="match status" value="1"/>
</dbReference>
<feature type="chain" id="PRO_5015713401" description="von Hippel-Lindau disease tumour suppressor beta domain-containing protein" evidence="1">
    <location>
        <begin position="23"/>
        <end position="283"/>
    </location>
</feature>
<organism evidence="3 4">
    <name type="scientific">Pararhodobacter oceanensis</name>
    <dbReference type="NCBI Taxonomy" id="2172121"/>
    <lineage>
        <taxon>Bacteria</taxon>
        <taxon>Pseudomonadati</taxon>
        <taxon>Pseudomonadota</taxon>
        <taxon>Alphaproteobacteria</taxon>
        <taxon>Rhodobacterales</taxon>
        <taxon>Paracoccaceae</taxon>
        <taxon>Pararhodobacter</taxon>
    </lineage>
</organism>
<dbReference type="Pfam" id="PF01847">
    <property type="entry name" value="VHL"/>
    <property type="match status" value="1"/>
</dbReference>
<dbReference type="RefSeq" id="WP_116559120.1">
    <property type="nucleotide sequence ID" value="NZ_QDKM01000006.1"/>
</dbReference>
<protein>
    <recommendedName>
        <fullName evidence="2">von Hippel-Lindau disease tumour suppressor beta domain-containing protein</fullName>
    </recommendedName>
</protein>
<dbReference type="AlphaFoldDB" id="A0A2T8HRZ4"/>
<sequence length="283" mass="29596">MRLPGIFTASLLALTLPATASAQQGYTWEYGRHVMADVFETSLSLVYGVPETDDVQMFADCGIGAGGPLVRATVGAPIGDLPGGAGVQISFSAPGYAQTLNAEVVRHEEFFHGVEIVIEPNDPLLTELAQRAALTYAVHGQPAATISLAGSAGPVRSFAGDCAHIGDLTPNIVPASSHSSAPPIGSFGCNMFPGLASRNSDVAQNVTFVNNSPGYRVVMWLGFDGQPVEYGRLNPGQSMSIQSFLTHPWMFTDGPGNCIQIIELQPGVASYSIAAPSPNFGSE</sequence>
<evidence type="ECO:0000256" key="1">
    <source>
        <dbReference type="SAM" id="SignalP"/>
    </source>
</evidence>
<feature type="domain" description="von Hippel-Lindau disease tumour suppressor beta" evidence="2">
    <location>
        <begin position="196"/>
        <end position="254"/>
    </location>
</feature>
<evidence type="ECO:0000313" key="4">
    <source>
        <dbReference type="Proteomes" id="UP000245911"/>
    </source>
</evidence>
<proteinExistence type="predicted"/>
<keyword evidence="4" id="KW-1185">Reference proteome</keyword>
<dbReference type="InterPro" id="IPR036208">
    <property type="entry name" value="VHL_sf"/>
</dbReference>
<evidence type="ECO:0000313" key="3">
    <source>
        <dbReference type="EMBL" id="PVH28201.1"/>
    </source>
</evidence>
<name>A0A2T8HRZ4_9RHOB</name>
<dbReference type="EMBL" id="QDKM01000006">
    <property type="protein sequence ID" value="PVH28201.1"/>
    <property type="molecule type" value="Genomic_DNA"/>
</dbReference>
<comment type="caution">
    <text evidence="3">The sequence shown here is derived from an EMBL/GenBank/DDBJ whole genome shotgun (WGS) entry which is preliminary data.</text>
</comment>
<dbReference type="InterPro" id="IPR024053">
    <property type="entry name" value="VHL_beta_dom"/>
</dbReference>
<evidence type="ECO:0000259" key="2">
    <source>
        <dbReference type="Pfam" id="PF01847"/>
    </source>
</evidence>